<name>A0A6P6KIT9_CARAU</name>
<dbReference type="GeneID" id="113051470"/>
<accession>A0A6P6KIT9</accession>
<evidence type="ECO:0000313" key="2">
    <source>
        <dbReference type="RefSeq" id="XP_026071027.1"/>
    </source>
</evidence>
<proteinExistence type="predicted"/>
<gene>
    <name evidence="2" type="primary">LOC113051470</name>
</gene>
<dbReference type="PANTHER" id="PTHR31912:SF35">
    <property type="entry name" value="C2H2-TYPE DOMAIN-CONTAINING PROTEIN"/>
    <property type="match status" value="1"/>
</dbReference>
<keyword evidence="1" id="KW-1185">Reference proteome</keyword>
<organism evidence="1 2">
    <name type="scientific">Carassius auratus</name>
    <name type="common">Goldfish</name>
    <dbReference type="NCBI Taxonomy" id="7957"/>
    <lineage>
        <taxon>Eukaryota</taxon>
        <taxon>Metazoa</taxon>
        <taxon>Chordata</taxon>
        <taxon>Craniata</taxon>
        <taxon>Vertebrata</taxon>
        <taxon>Euteleostomi</taxon>
        <taxon>Actinopterygii</taxon>
        <taxon>Neopterygii</taxon>
        <taxon>Teleostei</taxon>
        <taxon>Ostariophysi</taxon>
        <taxon>Cypriniformes</taxon>
        <taxon>Cyprinidae</taxon>
        <taxon>Cyprininae</taxon>
        <taxon>Carassius</taxon>
    </lineage>
</organism>
<dbReference type="AlphaFoldDB" id="A0A6P6KIT9"/>
<protein>
    <submittedName>
        <fullName evidence="2">Uncharacterized protein LOC113051470</fullName>
    </submittedName>
</protein>
<dbReference type="PANTHER" id="PTHR31912">
    <property type="entry name" value="IP13529P"/>
    <property type="match status" value="1"/>
</dbReference>
<reference evidence="2" key="1">
    <citation type="submission" date="2025-08" db="UniProtKB">
        <authorList>
            <consortium name="RefSeq"/>
        </authorList>
    </citation>
    <scope>IDENTIFICATION</scope>
    <source>
        <strain evidence="2">Wakin</strain>
        <tissue evidence="2">Muscle</tissue>
    </source>
</reference>
<dbReference type="RefSeq" id="XP_026071027.1">
    <property type="nucleotide sequence ID" value="XM_026215242.1"/>
</dbReference>
<dbReference type="Proteomes" id="UP000515129">
    <property type="component" value="Chromosome 32"/>
</dbReference>
<sequence>MYMSHEDGTYFKENQFLAEAGELKLSLILYMDDLEIANPLGTSRKIHKLCAVYWLLANLPSKYRSSLHVIQLALLCKVSDVQRCGYESVLSPLLKDLQTLEQDGIFIETLGQRVQGTVLCVAADNLAAHGLAGFVQSFRGQYVCRFCCCTTDQIQISEVSEGEFSMRKKETHDLHVQKVVQEENVAHLGVVGECPLSKALQHFHTVTGFPPDILHDLFEGVVPVELALCIRELIRQKYFTLEYLNTKIRTFPYQHFDKIDKPQPIPKSFVAKLSIGGNGHENSALLRLLPLMIGSKVPEGNETWDIIMNLKEIVQLVLSPSFTEESLQYLQTKISDHRQALKAVFPEFNLRPKHHYIEHYPELIKRFGPLVHLWTMRFEGKHRFFKRVMHDTQNFKNVLKTLADRHQSMMAFHMNAPSFFKPQIQTRSVTSVQVTTLPQVAADFIKTKTDSQNIYSTSVVSIDGTDYANGMFVSAGQSGGLPNFCKIERILLVNNSVSFLCRSYECWYIEHLRSFKLTSLDNFSVHELSELNDTEWKRRTFSCMSIHPLTL</sequence>
<dbReference type="KEGG" id="caua:113051470"/>
<dbReference type="OrthoDB" id="10044445at2759"/>
<evidence type="ECO:0000313" key="1">
    <source>
        <dbReference type="Proteomes" id="UP000515129"/>
    </source>
</evidence>